<dbReference type="EMBL" id="BDRX01000005">
    <property type="protein sequence ID" value="GBF88596.1"/>
    <property type="molecule type" value="Genomic_DNA"/>
</dbReference>
<dbReference type="PANTHER" id="PTHR22997:SF11">
    <property type="entry name" value="PIH1 N-TERMINAL DOMAIN-CONTAINING PROTEIN"/>
    <property type="match status" value="1"/>
</dbReference>
<organism evidence="4 5">
    <name type="scientific">Raphidocelis subcapitata</name>
    <dbReference type="NCBI Taxonomy" id="307507"/>
    <lineage>
        <taxon>Eukaryota</taxon>
        <taxon>Viridiplantae</taxon>
        <taxon>Chlorophyta</taxon>
        <taxon>core chlorophytes</taxon>
        <taxon>Chlorophyceae</taxon>
        <taxon>CS clade</taxon>
        <taxon>Sphaeropleales</taxon>
        <taxon>Selenastraceae</taxon>
        <taxon>Raphidocelis</taxon>
    </lineage>
</organism>
<feature type="compositionally biased region" description="Gly residues" evidence="2">
    <location>
        <begin position="232"/>
        <end position="241"/>
    </location>
</feature>
<dbReference type="STRING" id="307507.A0A2V0NM92"/>
<dbReference type="Pfam" id="PF08190">
    <property type="entry name" value="PIH1"/>
    <property type="match status" value="1"/>
</dbReference>
<comment type="similarity">
    <text evidence="1">Belongs to the PIH1 family.</text>
</comment>
<dbReference type="Proteomes" id="UP000247498">
    <property type="component" value="Unassembled WGS sequence"/>
</dbReference>
<evidence type="ECO:0000313" key="4">
    <source>
        <dbReference type="EMBL" id="GBF88596.1"/>
    </source>
</evidence>
<comment type="caution">
    <text evidence="4">The sequence shown here is derived from an EMBL/GenBank/DDBJ whole genome shotgun (WGS) entry which is preliminary data.</text>
</comment>
<sequence>MDGGGAGRDEAAARLAALDPFPDASEEELLAMLEACERSGALQGPVTEDLQEMLRNVKRGKGQPVEETATEEITPAPGFVVKTADQDGRKVFVNVCSSDRIPAPGGWADGLPPEAVESALASAAAADGDAGAPPPEALRLPISVGSLRGDADKRGEACGTVDVVLNSGMLAAAARHRPLKAFLIDLVLGQVGQKHGLLLDPKYKLPKMAYKGGAPAPQRVRCERQPLVRELPGGGGGGGGRATATAAPAPAPAPAPARAAAAPPRAGAAAPLGELMAAVELEGRPVSAARATVRLGARGAAPGDVCAEVCGPDLFVSAPGARELAVRLPFAVSAAGARAELVGGCGGGEGSGGGEGAGSGGGQELRLRLPYLPLRQWVDELAAAAPRAFASLPVEGAAYMELA</sequence>
<protein>
    <submittedName>
        <fullName evidence="4">Pre-RNA processing protein</fullName>
    </submittedName>
</protein>
<feature type="region of interest" description="Disordered" evidence="2">
    <location>
        <begin position="229"/>
        <end position="259"/>
    </location>
</feature>
<keyword evidence="5" id="KW-1185">Reference proteome</keyword>
<name>A0A2V0NM92_9CHLO</name>
<proteinExistence type="inferred from homology"/>
<evidence type="ECO:0000256" key="2">
    <source>
        <dbReference type="SAM" id="MobiDB-lite"/>
    </source>
</evidence>
<dbReference type="InterPro" id="IPR012981">
    <property type="entry name" value="PIH1_N"/>
</dbReference>
<reference evidence="4 5" key="1">
    <citation type="journal article" date="2018" name="Sci. Rep.">
        <title>Raphidocelis subcapitata (=Pseudokirchneriella subcapitata) provides an insight into genome evolution and environmental adaptations in the Sphaeropleales.</title>
        <authorList>
            <person name="Suzuki S."/>
            <person name="Yamaguchi H."/>
            <person name="Nakajima N."/>
            <person name="Kawachi M."/>
        </authorList>
    </citation>
    <scope>NUCLEOTIDE SEQUENCE [LARGE SCALE GENOMIC DNA]</scope>
    <source>
        <strain evidence="4 5">NIES-35</strain>
    </source>
</reference>
<evidence type="ECO:0000259" key="3">
    <source>
        <dbReference type="Pfam" id="PF08190"/>
    </source>
</evidence>
<dbReference type="AlphaFoldDB" id="A0A2V0NM92"/>
<evidence type="ECO:0000256" key="1">
    <source>
        <dbReference type="ARBA" id="ARBA00008511"/>
    </source>
</evidence>
<dbReference type="PANTHER" id="PTHR22997">
    <property type="entry name" value="PIH1 DOMAIN-CONTAINING PROTEIN 1"/>
    <property type="match status" value="1"/>
</dbReference>
<dbReference type="OrthoDB" id="5135119at2759"/>
<accession>A0A2V0NM92</accession>
<dbReference type="InParanoid" id="A0A2V0NM92"/>
<gene>
    <name evidence="4" type="ORF">Rsub_01311</name>
</gene>
<feature type="domain" description="PIH1 N-terminal" evidence="3">
    <location>
        <begin position="67"/>
        <end position="225"/>
    </location>
</feature>
<dbReference type="InterPro" id="IPR050734">
    <property type="entry name" value="PIH1/Kintoun_subfamily"/>
</dbReference>
<dbReference type="GO" id="GO:0005737">
    <property type="term" value="C:cytoplasm"/>
    <property type="evidence" value="ECO:0007669"/>
    <property type="project" value="TreeGrafter"/>
</dbReference>
<evidence type="ECO:0000313" key="5">
    <source>
        <dbReference type="Proteomes" id="UP000247498"/>
    </source>
</evidence>